<evidence type="ECO:0000259" key="4">
    <source>
        <dbReference type="PROSITE" id="PS50026"/>
    </source>
</evidence>
<feature type="domain" description="EGF-like" evidence="4">
    <location>
        <begin position="298"/>
        <end position="329"/>
    </location>
</feature>
<reference evidence="5" key="2">
    <citation type="journal article" date="2018" name="Environ. Sci. Technol.">
        <title>The Toxicogenome of Hyalella azteca: A Model for Sediment Ecotoxicology and Evolutionary Toxicology.</title>
        <authorList>
            <person name="Poynton H.C."/>
            <person name="Hasenbein S."/>
            <person name="Benoit J.B."/>
            <person name="Sepulveda M.S."/>
            <person name="Poelchau M.F."/>
            <person name="Hughes D.S.T."/>
            <person name="Murali S.C."/>
            <person name="Chen S."/>
            <person name="Glastad K.M."/>
            <person name="Goodisman M.A.D."/>
            <person name="Werren J.H."/>
            <person name="Vineis J.H."/>
            <person name="Bowen J.L."/>
            <person name="Friedrich M."/>
            <person name="Jones J."/>
            <person name="Robertson H.M."/>
            <person name="Feyereisen R."/>
            <person name="Mechler-Hickson A."/>
            <person name="Mathers N."/>
            <person name="Lee C.E."/>
            <person name="Colbourne J.K."/>
            <person name="Biales A."/>
            <person name="Johnston J.S."/>
            <person name="Wellborn G.A."/>
            <person name="Rosendale A.J."/>
            <person name="Cridge A.G."/>
            <person name="Munoz-Torres M.C."/>
            <person name="Bain P.A."/>
            <person name="Manny A.R."/>
            <person name="Major K.M."/>
            <person name="Lambert F.N."/>
            <person name="Vulpe C.D."/>
            <person name="Tuck P."/>
            <person name="Blalock B.J."/>
            <person name="Lin Y.Y."/>
            <person name="Smith M.E."/>
            <person name="Ochoa-Acuna H."/>
            <person name="Chen M.M."/>
            <person name="Childers C.P."/>
            <person name="Qu J."/>
            <person name="Dugan S."/>
            <person name="Lee S.L."/>
            <person name="Chao H."/>
            <person name="Dinh H."/>
            <person name="Han Y."/>
            <person name="Doddapaneni H."/>
            <person name="Worley K.C."/>
            <person name="Muzny D.M."/>
            <person name="Gibbs R.A."/>
            <person name="Richards S."/>
        </authorList>
    </citation>
    <scope>NUCLEOTIDE SEQUENCE</scope>
    <source>
        <strain evidence="5">HAZT.00-mixed</strain>
        <tissue evidence="5">Whole organism</tissue>
    </source>
</reference>
<feature type="domain" description="EGF-like" evidence="4">
    <location>
        <begin position="593"/>
        <end position="627"/>
    </location>
</feature>
<keyword evidence="1" id="KW-0732">Signal</keyword>
<feature type="disulfide bond" evidence="3">
    <location>
        <begin position="301"/>
        <end position="311"/>
    </location>
</feature>
<keyword evidence="3" id="KW-0245">EGF-like domain</keyword>
<comment type="caution">
    <text evidence="5">The sequence shown here is derived from an EMBL/GenBank/DDBJ whole genome shotgun (WGS) entry which is preliminary data.</text>
</comment>
<feature type="disulfide bond" evidence="3">
    <location>
        <begin position="409"/>
        <end position="419"/>
    </location>
</feature>
<feature type="disulfide bond" evidence="3">
    <location>
        <begin position="702"/>
        <end position="712"/>
    </location>
</feature>
<evidence type="ECO:0000256" key="2">
    <source>
        <dbReference type="ARBA" id="ARBA00023157"/>
    </source>
</evidence>
<dbReference type="InterPro" id="IPR050969">
    <property type="entry name" value="Dev_Signal_Modulators"/>
</dbReference>
<feature type="disulfide bond" evidence="3">
    <location>
        <begin position="504"/>
        <end position="514"/>
    </location>
</feature>
<dbReference type="PROSITE" id="PS00022">
    <property type="entry name" value="EGF_1"/>
    <property type="match status" value="7"/>
</dbReference>
<dbReference type="SMART" id="SM00181">
    <property type="entry name" value="EGF"/>
    <property type="match status" value="7"/>
</dbReference>
<dbReference type="GO" id="GO:0005576">
    <property type="term" value="C:extracellular region"/>
    <property type="evidence" value="ECO:0007669"/>
    <property type="project" value="TreeGrafter"/>
</dbReference>
<dbReference type="PANTHER" id="PTHR14949:SF56">
    <property type="entry name" value="EGF-LIKE-DOMAIN, MULTIPLE 7"/>
    <property type="match status" value="1"/>
</dbReference>
<keyword evidence="2 3" id="KW-1015">Disulfide bond</keyword>
<feature type="domain" description="EGF-like" evidence="4">
    <location>
        <begin position="501"/>
        <end position="532"/>
    </location>
</feature>
<gene>
    <name evidence="5" type="ORF">HAZT_HAZT002349</name>
</gene>
<feature type="disulfide bond" evidence="3">
    <location>
        <begin position="522"/>
        <end position="531"/>
    </location>
</feature>
<feature type="disulfide bond" evidence="3">
    <location>
        <begin position="720"/>
        <end position="729"/>
    </location>
</feature>
<dbReference type="Gene3D" id="2.10.25.10">
    <property type="entry name" value="Laminin"/>
    <property type="match status" value="5"/>
</dbReference>
<feature type="disulfide bond" evidence="3">
    <location>
        <begin position="37"/>
        <end position="46"/>
    </location>
</feature>
<dbReference type="PROSITE" id="PS50026">
    <property type="entry name" value="EGF_3"/>
    <property type="match status" value="7"/>
</dbReference>
<dbReference type="PANTHER" id="PTHR14949">
    <property type="entry name" value="EGF-LIKE-DOMAIN, MULTIPLE 7, 8"/>
    <property type="match status" value="1"/>
</dbReference>
<feature type="disulfide bond" evidence="3">
    <location>
        <begin position="18"/>
        <end position="28"/>
    </location>
</feature>
<reference evidence="5" key="1">
    <citation type="submission" date="2014-08" db="EMBL/GenBank/DDBJ databases">
        <authorList>
            <person name="Murali S."/>
            <person name="Richards S."/>
            <person name="Bandaranaike D."/>
            <person name="Bellair M."/>
            <person name="Blankenburg K."/>
            <person name="Chao H."/>
            <person name="Dinh H."/>
            <person name="Doddapaneni H."/>
            <person name="Dugan-Rocha S."/>
            <person name="Elkadiri S."/>
            <person name="Gnanaolivu R."/>
            <person name="Hughes D."/>
            <person name="Lee S."/>
            <person name="Li M."/>
            <person name="Ming W."/>
            <person name="Munidasa M."/>
            <person name="Muniz J."/>
            <person name="Nguyen L."/>
            <person name="Osuji N."/>
            <person name="Pu L.-L."/>
            <person name="Puazo M."/>
            <person name="Skinner E."/>
            <person name="Qu C."/>
            <person name="Quiroz J."/>
            <person name="Raj R."/>
            <person name="Weissenberger G."/>
            <person name="Xin Y."/>
            <person name="Zou X."/>
            <person name="Han Y."/>
            <person name="Worley K."/>
            <person name="Muzny D."/>
            <person name="Gibbs R."/>
        </authorList>
    </citation>
    <scope>NUCLEOTIDE SEQUENCE</scope>
    <source>
        <strain evidence="5">HAZT.00-mixed</strain>
        <tissue evidence="5">Whole organism</tissue>
    </source>
</reference>
<feature type="disulfide bond" evidence="3">
    <location>
        <begin position="427"/>
        <end position="436"/>
    </location>
</feature>
<dbReference type="AlphaFoldDB" id="A0A6A0H631"/>
<dbReference type="GO" id="GO:0005102">
    <property type="term" value="F:signaling receptor binding"/>
    <property type="evidence" value="ECO:0007669"/>
    <property type="project" value="TreeGrafter"/>
</dbReference>
<feature type="domain" description="EGF-like" evidence="4">
    <location>
        <begin position="699"/>
        <end position="730"/>
    </location>
</feature>
<dbReference type="PROSITE" id="PS01186">
    <property type="entry name" value="EGF_2"/>
    <property type="match status" value="2"/>
</dbReference>
<dbReference type="EMBL" id="JQDR03006741">
    <property type="protein sequence ID" value="KAA0199739.1"/>
    <property type="molecule type" value="Genomic_DNA"/>
</dbReference>
<protein>
    <recommendedName>
        <fullName evidence="4">EGF-like domain-containing protein</fullName>
    </recommendedName>
</protein>
<evidence type="ECO:0000256" key="3">
    <source>
        <dbReference type="PROSITE-ProRule" id="PRU00076"/>
    </source>
</evidence>
<feature type="disulfide bond" evidence="3">
    <location>
        <begin position="617"/>
        <end position="626"/>
    </location>
</feature>
<sequence length="749" mass="80724">MTYMLTDDARPLQCVPRCNELCEPYGTCDAEHGTCECKEGFSGEKCEIRSCLNNIAVIEFGLTTLSFLEAKTQASVKISCLTGFKFADDISEITGECVQGFTGSFCQHIDCPTDLDSFLMINTEIEYKTSSENHNGPPKARIVCTNTQLKTYDLSCRDGVWSSLTLSNGKENYTAFVASNSTCPPVCTVPCVNGGQCVGNDLCLCTSEFTGKDCGDRRCMKDISSIILHGSVSQVTESDNATEPKTIDILTCSEGYMIPGLQATQNTTILITKSRILCRQGVHILEATGQEVTSGTCVPRCQNPCQNGGACEAPNTCRCTQEFTGKSCEKKACFVKKDEVLIREGESLYLKCPAGKFISRNISVVEVVCSDGVFLADSKSIALGDVDTANSGARNTAEISSEVTCVEGCRTSCLNRGVCSGINTCKCTPEYDGPLCELKKCPQVSHVIRGQLSYQSGGYEATCDEGFFFASGLSVMSAVCEDRLWKFPSSDQNKQILPSCIKGCPSECLNGGKCVGLQACECSGEYVGERCQDVGCSDLYPSLKHGVIQSSENGTMIHCNEGYIFPAHWNAGQVFCDAGRWKVRVVDPESDGAITDCIPVACHNGGTCLGEALGCRCPTSFTGRHCQHLSCLDTRPEIPQPVNITEETTVYPFLKTYQCLDGFFFNNGAKSQHIYCQNGIWVIQDTGIAAPITELPKCSEGCPRGCGNGGSCMGPNTCVCLKGFEGERCENLACEIPSPSELNGNIMTK</sequence>
<name>A0A6A0H631_HYAAZ</name>
<dbReference type="SUPFAM" id="SSF57196">
    <property type="entry name" value="EGF/Laminin"/>
    <property type="match status" value="2"/>
</dbReference>
<organism evidence="5">
    <name type="scientific">Hyalella azteca</name>
    <name type="common">Amphipod</name>
    <dbReference type="NCBI Taxonomy" id="294128"/>
    <lineage>
        <taxon>Eukaryota</taxon>
        <taxon>Metazoa</taxon>
        <taxon>Ecdysozoa</taxon>
        <taxon>Arthropoda</taxon>
        <taxon>Crustacea</taxon>
        <taxon>Multicrustacea</taxon>
        <taxon>Malacostraca</taxon>
        <taxon>Eumalacostraca</taxon>
        <taxon>Peracarida</taxon>
        <taxon>Amphipoda</taxon>
        <taxon>Senticaudata</taxon>
        <taxon>Talitrida</taxon>
        <taxon>Talitroidea</taxon>
        <taxon>Hyalellidae</taxon>
        <taxon>Hyalella</taxon>
    </lineage>
</organism>
<feature type="domain" description="EGF-like" evidence="4">
    <location>
        <begin position="406"/>
        <end position="437"/>
    </location>
</feature>
<proteinExistence type="predicted"/>
<feature type="disulfide bond" evidence="3">
    <location>
        <begin position="187"/>
        <end position="197"/>
    </location>
</feature>
<dbReference type="Proteomes" id="UP000711488">
    <property type="component" value="Unassembled WGS sequence"/>
</dbReference>
<comment type="caution">
    <text evidence="3">Lacks conserved residue(s) required for the propagation of feature annotation.</text>
</comment>
<evidence type="ECO:0000313" key="5">
    <source>
        <dbReference type="EMBL" id="KAA0199739.1"/>
    </source>
</evidence>
<feature type="domain" description="EGF-like" evidence="4">
    <location>
        <begin position="184"/>
        <end position="215"/>
    </location>
</feature>
<reference evidence="5" key="3">
    <citation type="submission" date="2019-06" db="EMBL/GenBank/DDBJ databases">
        <authorList>
            <person name="Poynton C."/>
            <person name="Hasenbein S."/>
            <person name="Benoit J.B."/>
            <person name="Sepulveda M.S."/>
            <person name="Poelchau M.F."/>
            <person name="Murali S.C."/>
            <person name="Chen S."/>
            <person name="Glastad K.M."/>
            <person name="Werren J.H."/>
            <person name="Vineis J.H."/>
            <person name="Bowen J.L."/>
            <person name="Friedrich M."/>
            <person name="Jones J."/>
            <person name="Robertson H.M."/>
            <person name="Feyereisen R."/>
            <person name="Mechler-Hickson A."/>
            <person name="Mathers N."/>
            <person name="Lee C.E."/>
            <person name="Colbourne J.K."/>
            <person name="Biales A."/>
            <person name="Johnston J.S."/>
            <person name="Wellborn G.A."/>
            <person name="Rosendale A.J."/>
            <person name="Cridge A.G."/>
            <person name="Munoz-Torres M.C."/>
            <person name="Bain P.A."/>
            <person name="Manny A.R."/>
            <person name="Major K.M."/>
            <person name="Lambert F.N."/>
            <person name="Vulpe C.D."/>
            <person name="Tuck P."/>
            <person name="Blalock B.J."/>
            <person name="Lin Y.-Y."/>
            <person name="Smith M.E."/>
            <person name="Ochoa-Acuna H."/>
            <person name="Chen M.-J.M."/>
            <person name="Childers C.P."/>
            <person name="Qu J."/>
            <person name="Dugan S."/>
            <person name="Lee S.L."/>
            <person name="Chao H."/>
            <person name="Dinh H."/>
            <person name="Han Y."/>
            <person name="Doddapaneni H."/>
            <person name="Worley K.C."/>
            <person name="Muzny D.M."/>
            <person name="Gibbs R.A."/>
            <person name="Richards S."/>
        </authorList>
    </citation>
    <scope>NUCLEOTIDE SEQUENCE</scope>
    <source>
        <strain evidence="5">HAZT.00-mixed</strain>
        <tissue evidence="5">Whole organism</tissue>
    </source>
</reference>
<feature type="domain" description="EGF-like" evidence="4">
    <location>
        <begin position="15"/>
        <end position="47"/>
    </location>
</feature>
<dbReference type="GO" id="GO:0009986">
    <property type="term" value="C:cell surface"/>
    <property type="evidence" value="ECO:0007669"/>
    <property type="project" value="TreeGrafter"/>
</dbReference>
<dbReference type="InterPro" id="IPR000742">
    <property type="entry name" value="EGF"/>
</dbReference>
<evidence type="ECO:0000256" key="1">
    <source>
        <dbReference type="ARBA" id="ARBA00022729"/>
    </source>
</evidence>
<accession>A0A6A0H631</accession>
<feature type="disulfide bond" evidence="3">
    <location>
        <begin position="205"/>
        <end position="214"/>
    </location>
</feature>
<feature type="disulfide bond" evidence="3">
    <location>
        <begin position="319"/>
        <end position="328"/>
    </location>
</feature>